<dbReference type="Gene3D" id="3.30.1130.10">
    <property type="match status" value="1"/>
</dbReference>
<evidence type="ECO:0000259" key="9">
    <source>
        <dbReference type="SMART" id="SM00905"/>
    </source>
</evidence>
<accession>A0A3L7DYJ1</accession>
<comment type="catalytic activity">
    <reaction evidence="1">
        <text>7,8-dihydroneopterin = 7,8-dihydromonapterin</text>
        <dbReference type="Rhea" id="RHEA:45328"/>
        <dbReference type="ChEBI" id="CHEBI:17001"/>
        <dbReference type="ChEBI" id="CHEBI:71175"/>
        <dbReference type="EC" id="5.1.99.8"/>
    </reaction>
</comment>
<gene>
    <name evidence="10" type="primary">folB</name>
    <name evidence="10" type="ORF">DWB85_14020</name>
</gene>
<dbReference type="FunFam" id="3.30.1130.10:FF:000002">
    <property type="entry name" value="7,8-dihydroneopterin aldolase"/>
    <property type="match status" value="1"/>
</dbReference>
<evidence type="ECO:0000256" key="5">
    <source>
        <dbReference type="ARBA" id="ARBA00022909"/>
    </source>
</evidence>
<keyword evidence="11" id="KW-1185">Reference proteome</keyword>
<keyword evidence="6" id="KW-0413">Isomerase</keyword>
<name>A0A3L7DYJ1_9GAMM</name>
<dbReference type="GO" id="GO:0046656">
    <property type="term" value="P:folic acid biosynthetic process"/>
    <property type="evidence" value="ECO:0007669"/>
    <property type="project" value="UniProtKB-UniRule"/>
</dbReference>
<dbReference type="PANTHER" id="PTHR42844:SF1">
    <property type="entry name" value="DIHYDRONEOPTERIN ALDOLASE 1-RELATED"/>
    <property type="match status" value="1"/>
</dbReference>
<reference evidence="10 11" key="1">
    <citation type="submission" date="2018-07" db="EMBL/GenBank/DDBJ databases">
        <title>Halioglobus sp. genome submission.</title>
        <authorList>
            <person name="Ye M.-Q."/>
            <person name="Du Z.-J."/>
        </authorList>
    </citation>
    <scope>NUCLEOTIDE SEQUENCE [LARGE SCALE GENOMIC DNA]</scope>
    <source>
        <strain evidence="10 11">U0301</strain>
    </source>
</reference>
<dbReference type="GO" id="GO:0016853">
    <property type="term" value="F:isomerase activity"/>
    <property type="evidence" value="ECO:0007669"/>
    <property type="project" value="UniProtKB-KW"/>
</dbReference>
<keyword evidence="5 8" id="KW-0289">Folate biosynthesis</keyword>
<proteinExistence type="inferred from homology"/>
<dbReference type="AlphaFoldDB" id="A0A3L7DYJ1"/>
<comment type="similarity">
    <text evidence="4 8">Belongs to the DHNA family.</text>
</comment>
<evidence type="ECO:0000256" key="8">
    <source>
        <dbReference type="RuleBase" id="RU362079"/>
    </source>
</evidence>
<dbReference type="UniPathway" id="UPA00077">
    <property type="reaction ID" value="UER00154"/>
</dbReference>
<comment type="caution">
    <text evidence="10">The sequence shown here is derived from an EMBL/GenBank/DDBJ whole genome shotgun (WGS) entry which is preliminary data.</text>
</comment>
<comment type="catalytic activity">
    <reaction evidence="2 8">
        <text>7,8-dihydroneopterin = 6-hydroxymethyl-7,8-dihydropterin + glycolaldehyde</text>
        <dbReference type="Rhea" id="RHEA:10540"/>
        <dbReference type="ChEBI" id="CHEBI:17001"/>
        <dbReference type="ChEBI" id="CHEBI:17071"/>
        <dbReference type="ChEBI" id="CHEBI:44841"/>
        <dbReference type="EC" id="4.1.2.25"/>
    </reaction>
</comment>
<dbReference type="GO" id="GO:0004150">
    <property type="term" value="F:dihydroneopterin aldolase activity"/>
    <property type="evidence" value="ECO:0007669"/>
    <property type="project" value="UniProtKB-UniRule"/>
</dbReference>
<evidence type="ECO:0000256" key="6">
    <source>
        <dbReference type="ARBA" id="ARBA00023235"/>
    </source>
</evidence>
<evidence type="ECO:0000256" key="3">
    <source>
        <dbReference type="ARBA" id="ARBA00005013"/>
    </source>
</evidence>
<evidence type="ECO:0000313" key="10">
    <source>
        <dbReference type="EMBL" id="RLQ21193.1"/>
    </source>
</evidence>
<dbReference type="SUPFAM" id="SSF55620">
    <property type="entry name" value="Tetrahydrobiopterin biosynthesis enzymes-like"/>
    <property type="match status" value="1"/>
</dbReference>
<dbReference type="NCBIfam" id="TIGR00525">
    <property type="entry name" value="folB"/>
    <property type="match status" value="1"/>
</dbReference>
<feature type="domain" description="Dihydroneopterin aldolase/epimerase" evidence="9">
    <location>
        <begin position="4"/>
        <end position="114"/>
    </location>
</feature>
<evidence type="ECO:0000256" key="4">
    <source>
        <dbReference type="ARBA" id="ARBA00005708"/>
    </source>
</evidence>
<dbReference type="OrthoDB" id="9810587at2"/>
<protein>
    <recommendedName>
        <fullName evidence="8">7,8-dihydroneopterin aldolase</fullName>
        <ecNumber evidence="8">4.1.2.25</ecNumber>
    </recommendedName>
</protein>
<dbReference type="GO" id="GO:0005737">
    <property type="term" value="C:cytoplasm"/>
    <property type="evidence" value="ECO:0007669"/>
    <property type="project" value="TreeGrafter"/>
</dbReference>
<comment type="pathway">
    <text evidence="3 8">Cofactor biosynthesis; tetrahydrofolate biosynthesis; 2-amino-4-hydroxy-6-hydroxymethyl-7,8-dihydropteridine diphosphate from 7,8-dihydroneopterin triphosphate: step 3/4.</text>
</comment>
<evidence type="ECO:0000256" key="2">
    <source>
        <dbReference type="ARBA" id="ARBA00001353"/>
    </source>
</evidence>
<dbReference type="InterPro" id="IPR043133">
    <property type="entry name" value="GTP-CH-I_C/QueF"/>
</dbReference>
<evidence type="ECO:0000256" key="7">
    <source>
        <dbReference type="ARBA" id="ARBA00023239"/>
    </source>
</evidence>
<dbReference type="EC" id="4.1.2.25" evidence="8"/>
<dbReference type="InterPro" id="IPR006156">
    <property type="entry name" value="Dihydroneopterin_aldolase"/>
</dbReference>
<dbReference type="RefSeq" id="WP_117955804.1">
    <property type="nucleotide sequence ID" value="NZ_QRAN01000015.1"/>
</dbReference>
<dbReference type="PANTHER" id="PTHR42844">
    <property type="entry name" value="DIHYDRONEOPTERIN ALDOLASE 1-RELATED"/>
    <property type="match status" value="1"/>
</dbReference>
<dbReference type="InterPro" id="IPR006157">
    <property type="entry name" value="FolB_dom"/>
</dbReference>
<keyword evidence="7 8" id="KW-0456">Lyase</keyword>
<dbReference type="NCBIfam" id="TIGR00526">
    <property type="entry name" value="folB_dom"/>
    <property type="match status" value="1"/>
</dbReference>
<comment type="function">
    <text evidence="8">Catalyzes the conversion of 7,8-dihydroneopterin to 6-hydroxymethyl-7,8-dihydropterin.</text>
</comment>
<dbReference type="SMART" id="SM00905">
    <property type="entry name" value="FolB"/>
    <property type="match status" value="1"/>
</dbReference>
<sequence length="118" mass="12932">MDRVYIKGLKTDAVIGVYDWERDIRQTLVLDLELAADNRAAAATDAIEDAVDYDAISGRILAYVADSEFQLIETLAERVAEIVLSEFGVPWLRLRLAKPGAVAEAGDVGVIIERGEEP</sequence>
<evidence type="ECO:0000256" key="1">
    <source>
        <dbReference type="ARBA" id="ARBA00000693"/>
    </source>
</evidence>
<dbReference type="GO" id="GO:0046654">
    <property type="term" value="P:tetrahydrofolate biosynthetic process"/>
    <property type="evidence" value="ECO:0007669"/>
    <property type="project" value="UniProtKB-UniRule"/>
</dbReference>
<dbReference type="Pfam" id="PF02152">
    <property type="entry name" value="FolB"/>
    <property type="match status" value="1"/>
</dbReference>
<dbReference type="Proteomes" id="UP000265509">
    <property type="component" value="Unassembled WGS sequence"/>
</dbReference>
<dbReference type="EMBL" id="QRAN01000015">
    <property type="protein sequence ID" value="RLQ21193.1"/>
    <property type="molecule type" value="Genomic_DNA"/>
</dbReference>
<organism evidence="10 11">
    <name type="scientific">Seongchinamella sediminis</name>
    <dbReference type="NCBI Taxonomy" id="2283635"/>
    <lineage>
        <taxon>Bacteria</taxon>
        <taxon>Pseudomonadati</taxon>
        <taxon>Pseudomonadota</taxon>
        <taxon>Gammaproteobacteria</taxon>
        <taxon>Cellvibrionales</taxon>
        <taxon>Halieaceae</taxon>
        <taxon>Seongchinamella</taxon>
    </lineage>
</organism>
<evidence type="ECO:0000313" key="11">
    <source>
        <dbReference type="Proteomes" id="UP000265509"/>
    </source>
</evidence>